<evidence type="ECO:0000256" key="1">
    <source>
        <dbReference type="SAM" id="MobiDB-lite"/>
    </source>
</evidence>
<feature type="region of interest" description="Disordered" evidence="1">
    <location>
        <begin position="55"/>
        <end position="75"/>
    </location>
</feature>
<proteinExistence type="predicted"/>
<evidence type="ECO:0000313" key="3">
    <source>
        <dbReference type="Proteomes" id="UP000218231"/>
    </source>
</evidence>
<gene>
    <name evidence="2" type="ORF">WR25_17839</name>
</gene>
<reference evidence="2 3" key="1">
    <citation type="journal article" date="2017" name="Curr. Biol.">
        <title>Genome architecture and evolution of a unichromosomal asexual nematode.</title>
        <authorList>
            <person name="Fradin H."/>
            <person name="Zegar C."/>
            <person name="Gutwein M."/>
            <person name="Lucas J."/>
            <person name="Kovtun M."/>
            <person name="Corcoran D."/>
            <person name="Baugh L.R."/>
            <person name="Kiontke K."/>
            <person name="Gunsalus K."/>
            <person name="Fitch D.H."/>
            <person name="Piano F."/>
        </authorList>
    </citation>
    <scope>NUCLEOTIDE SEQUENCE [LARGE SCALE GENOMIC DNA]</scope>
    <source>
        <strain evidence="2">PF1309</strain>
    </source>
</reference>
<dbReference type="Pfam" id="PF19795">
    <property type="entry name" value="DUF6279"/>
    <property type="match status" value="1"/>
</dbReference>
<sequence length="97" mass="10902">MNDSQVAEMREAFRKDIDKRQKEYVDTPLAKQVENRAARMRKRLEPWLGELDAEQRLRPAGGSAETEQPGPAAIPTAAAEQGAFGLQRTQVPQRLKT</sequence>
<protein>
    <submittedName>
        <fullName evidence="2">Uncharacterized protein</fullName>
    </submittedName>
</protein>
<keyword evidence="3" id="KW-1185">Reference proteome</keyword>
<accession>A0A2A2K8A1</accession>
<name>A0A2A2K8A1_9BILA</name>
<evidence type="ECO:0000313" key="2">
    <source>
        <dbReference type="EMBL" id="PAV70125.1"/>
    </source>
</evidence>
<organism evidence="2 3">
    <name type="scientific">Diploscapter pachys</name>
    <dbReference type="NCBI Taxonomy" id="2018661"/>
    <lineage>
        <taxon>Eukaryota</taxon>
        <taxon>Metazoa</taxon>
        <taxon>Ecdysozoa</taxon>
        <taxon>Nematoda</taxon>
        <taxon>Chromadorea</taxon>
        <taxon>Rhabditida</taxon>
        <taxon>Rhabditina</taxon>
        <taxon>Rhabditomorpha</taxon>
        <taxon>Rhabditoidea</taxon>
        <taxon>Rhabditidae</taxon>
        <taxon>Diploscapter</taxon>
    </lineage>
</organism>
<dbReference type="AlphaFoldDB" id="A0A2A2K8A1"/>
<dbReference type="Proteomes" id="UP000218231">
    <property type="component" value="Unassembled WGS sequence"/>
</dbReference>
<dbReference type="EMBL" id="LIAE01009356">
    <property type="protein sequence ID" value="PAV70125.1"/>
    <property type="molecule type" value="Genomic_DNA"/>
</dbReference>
<comment type="caution">
    <text evidence="2">The sequence shown here is derived from an EMBL/GenBank/DDBJ whole genome shotgun (WGS) entry which is preliminary data.</text>
</comment>